<name>A0A4R7HXI5_9ACTN</name>
<keyword evidence="2" id="KW-1185">Reference proteome</keyword>
<proteinExistence type="predicted"/>
<evidence type="ECO:0000313" key="2">
    <source>
        <dbReference type="Proteomes" id="UP000294558"/>
    </source>
</evidence>
<reference evidence="1 2" key="1">
    <citation type="submission" date="2019-03" db="EMBL/GenBank/DDBJ databases">
        <title>Sequencing the genomes of 1000 actinobacteria strains.</title>
        <authorList>
            <person name="Klenk H.-P."/>
        </authorList>
    </citation>
    <scope>NUCLEOTIDE SEQUENCE [LARGE SCALE GENOMIC DNA]</scope>
    <source>
        <strain evidence="1 2">DSM 18936</strain>
    </source>
</reference>
<dbReference type="AlphaFoldDB" id="A0A4R7HXI5"/>
<protein>
    <submittedName>
        <fullName evidence="1">Uncharacterized protein DUF3263</fullName>
    </submittedName>
</protein>
<dbReference type="InterPro" id="IPR021678">
    <property type="entry name" value="DUF3263"/>
</dbReference>
<accession>A0A4R7HXI5</accession>
<organism evidence="1 2">
    <name type="scientific">Ilumatobacter fluminis</name>
    <dbReference type="NCBI Taxonomy" id="467091"/>
    <lineage>
        <taxon>Bacteria</taxon>
        <taxon>Bacillati</taxon>
        <taxon>Actinomycetota</taxon>
        <taxon>Acidimicrobiia</taxon>
        <taxon>Acidimicrobiales</taxon>
        <taxon>Ilumatobacteraceae</taxon>
        <taxon>Ilumatobacter</taxon>
    </lineage>
</organism>
<dbReference type="OrthoDB" id="3268863at2"/>
<sequence>MTPSERQARRVISERHQAMLEFERNFWTFDEPKETLIRARFNCSADEYYAELNDLLETPEAMDHDPLVVRRLQRQRLRRRRERLDTGTDAQGGTHR</sequence>
<comment type="caution">
    <text evidence="1">The sequence shown here is derived from an EMBL/GenBank/DDBJ whole genome shotgun (WGS) entry which is preliminary data.</text>
</comment>
<evidence type="ECO:0000313" key="1">
    <source>
        <dbReference type="EMBL" id="TDT14833.1"/>
    </source>
</evidence>
<dbReference type="EMBL" id="SOAU01000001">
    <property type="protein sequence ID" value="TDT14833.1"/>
    <property type="molecule type" value="Genomic_DNA"/>
</dbReference>
<gene>
    <name evidence="1" type="ORF">BDK89_0391</name>
</gene>
<dbReference type="Proteomes" id="UP000294558">
    <property type="component" value="Unassembled WGS sequence"/>
</dbReference>
<dbReference type="Pfam" id="PF11662">
    <property type="entry name" value="DUF3263"/>
    <property type="match status" value="1"/>
</dbReference>